<proteinExistence type="predicted"/>
<evidence type="ECO:0000313" key="1">
    <source>
        <dbReference type="EMBL" id="KKL57207.1"/>
    </source>
</evidence>
<reference evidence="1" key="1">
    <citation type="journal article" date="2015" name="Nature">
        <title>Complex archaea that bridge the gap between prokaryotes and eukaryotes.</title>
        <authorList>
            <person name="Spang A."/>
            <person name="Saw J.H."/>
            <person name="Jorgensen S.L."/>
            <person name="Zaremba-Niedzwiedzka K."/>
            <person name="Martijn J."/>
            <person name="Lind A.E."/>
            <person name="van Eijk R."/>
            <person name="Schleper C."/>
            <person name="Guy L."/>
            <person name="Ettema T.J."/>
        </authorList>
    </citation>
    <scope>NUCLEOTIDE SEQUENCE</scope>
</reference>
<protein>
    <submittedName>
        <fullName evidence="1">Uncharacterized protein</fullName>
    </submittedName>
</protein>
<accession>A0A0F9G1E0</accession>
<organism evidence="1">
    <name type="scientific">marine sediment metagenome</name>
    <dbReference type="NCBI Taxonomy" id="412755"/>
    <lineage>
        <taxon>unclassified sequences</taxon>
        <taxon>metagenomes</taxon>
        <taxon>ecological metagenomes</taxon>
    </lineage>
</organism>
<comment type="caution">
    <text evidence="1">The sequence shown here is derived from an EMBL/GenBank/DDBJ whole genome shotgun (WGS) entry which is preliminary data.</text>
</comment>
<dbReference type="EMBL" id="LAZR01030241">
    <property type="protein sequence ID" value="KKL57207.1"/>
    <property type="molecule type" value="Genomic_DNA"/>
</dbReference>
<dbReference type="AlphaFoldDB" id="A0A0F9G1E0"/>
<name>A0A0F9G1E0_9ZZZZ</name>
<sequence length="91" mass="9632">MSRHETAGSKAITFFRTCSKDVFVEFFGLVRRCGQERGFFERNVAQKSRKANGGVTATGTGFTASGGVGGVGATRSMDTGVVGPYNYQAPV</sequence>
<gene>
    <name evidence="1" type="ORF">LCGC14_2237730</name>
</gene>